<comment type="caution">
    <text evidence="10">The sequence shown here is derived from an EMBL/GenBank/DDBJ whole genome shotgun (WGS) entry which is preliminary data.</text>
</comment>
<evidence type="ECO:0000256" key="9">
    <source>
        <dbReference type="SAM" id="Phobius"/>
    </source>
</evidence>
<keyword evidence="11" id="KW-1185">Reference proteome</keyword>
<keyword evidence="5" id="KW-0571">Peptide transport</keyword>
<dbReference type="InterPro" id="IPR004813">
    <property type="entry name" value="OPT"/>
</dbReference>
<evidence type="ECO:0000256" key="5">
    <source>
        <dbReference type="ARBA" id="ARBA00022856"/>
    </source>
</evidence>
<protein>
    <submittedName>
        <fullName evidence="10">OPT super</fullName>
    </submittedName>
</protein>
<dbReference type="OrthoDB" id="2250876at2759"/>
<organism evidence="10 11">
    <name type="scientific">Linnemannia hyalina</name>
    <dbReference type="NCBI Taxonomy" id="64524"/>
    <lineage>
        <taxon>Eukaryota</taxon>
        <taxon>Fungi</taxon>
        <taxon>Fungi incertae sedis</taxon>
        <taxon>Mucoromycota</taxon>
        <taxon>Mortierellomycotina</taxon>
        <taxon>Mortierellomycetes</taxon>
        <taxon>Mortierellales</taxon>
        <taxon>Mortierellaceae</taxon>
        <taxon>Linnemannia</taxon>
    </lineage>
</organism>
<dbReference type="Pfam" id="PF03169">
    <property type="entry name" value="OPT"/>
    <property type="match status" value="1"/>
</dbReference>
<evidence type="ECO:0000256" key="2">
    <source>
        <dbReference type="ARBA" id="ARBA00008807"/>
    </source>
</evidence>
<dbReference type="InterPro" id="IPR004648">
    <property type="entry name" value="Oligpept_transpt"/>
</dbReference>
<feature type="transmembrane region" description="Helical" evidence="9">
    <location>
        <begin position="77"/>
        <end position="98"/>
    </location>
</feature>
<keyword evidence="7 9" id="KW-1133">Transmembrane helix</keyword>
<dbReference type="PANTHER" id="PTHR22601">
    <property type="entry name" value="ISP4 LIKE PROTEIN"/>
    <property type="match status" value="1"/>
</dbReference>
<accession>A0A9P7XPZ9</accession>
<dbReference type="EMBL" id="JAHRHY010000012">
    <property type="protein sequence ID" value="KAG9065046.1"/>
    <property type="molecule type" value="Genomic_DNA"/>
</dbReference>
<evidence type="ECO:0000256" key="7">
    <source>
        <dbReference type="ARBA" id="ARBA00022989"/>
    </source>
</evidence>
<keyword evidence="3" id="KW-0813">Transport</keyword>
<reference evidence="10" key="1">
    <citation type="submission" date="2021-06" db="EMBL/GenBank/DDBJ databases">
        <title>Genome Sequence of Mortierella hyaline Strain SCG-10, a Cold-Adapted, Nitrate-Reducing Fungus Isolated from Soil in Minnesota, USA.</title>
        <authorList>
            <person name="Aldossari N."/>
        </authorList>
    </citation>
    <scope>NUCLEOTIDE SEQUENCE</scope>
    <source>
        <strain evidence="10">SCG-10</strain>
    </source>
</reference>
<dbReference type="GO" id="GO:0016020">
    <property type="term" value="C:membrane"/>
    <property type="evidence" value="ECO:0007669"/>
    <property type="project" value="UniProtKB-SubCell"/>
</dbReference>
<comment type="subcellular location">
    <subcellularLocation>
        <location evidence="1">Membrane</location>
        <topology evidence="1">Multi-pass membrane protein</topology>
    </subcellularLocation>
</comment>
<keyword evidence="4 9" id="KW-0812">Transmembrane</keyword>
<dbReference type="Proteomes" id="UP000707451">
    <property type="component" value="Unassembled WGS sequence"/>
</dbReference>
<evidence type="ECO:0000256" key="3">
    <source>
        <dbReference type="ARBA" id="ARBA00022448"/>
    </source>
</evidence>
<keyword evidence="6" id="KW-0653">Protein transport</keyword>
<dbReference type="GO" id="GO:0035673">
    <property type="term" value="F:oligopeptide transmembrane transporter activity"/>
    <property type="evidence" value="ECO:0007669"/>
    <property type="project" value="InterPro"/>
</dbReference>
<evidence type="ECO:0000313" key="11">
    <source>
        <dbReference type="Proteomes" id="UP000707451"/>
    </source>
</evidence>
<name>A0A9P7XPZ9_9FUNG</name>
<evidence type="ECO:0000256" key="8">
    <source>
        <dbReference type="ARBA" id="ARBA00023136"/>
    </source>
</evidence>
<proteinExistence type="inferred from homology"/>
<sequence>MLKEREREQMRIPYPTITAETMFLKNTVHLRIYSEVVLLTDDFTLVALTFRFWALYFFAAIASIVNQYYYFRTSRGGFPIYFINLTSYVLGVALAKILPRESITIGGHSMSLNPGPFNIKEHALIGIAVSTASTAYAIDIRMGALDAIVLIITTQCLGVCCINTGLISALELQPFAMKDAYGAEQNALAHASVIAKLSVGQVNVSPNTPAPKKRKLPENDPCLRCSPGLVPGLEFLYSISPYSTLLQSRQFIELDDVICELLNRDWEFSPQLRFACSKILSGCILLNNNNGQAVILNTIEHEAIRRLSHFASNHPCQPYTIYTLAAYDQSHNGYGPALSSLFHAVSSAVIRDGSDALLDKQTVEKSRNRCTKEGRATQGLEGILSLYTGTKTSIKILWNRDLNEYLETLAQILSTYIATANAAVVPFVWKEFTSPTQ</sequence>
<comment type="similarity">
    <text evidence="2">Belongs to the oligopeptide OPT transporter family.</text>
</comment>
<gene>
    <name evidence="10" type="primary">OPT7</name>
    <name evidence="10" type="ORF">KI688_002366</name>
</gene>
<evidence type="ECO:0000256" key="1">
    <source>
        <dbReference type="ARBA" id="ARBA00004141"/>
    </source>
</evidence>
<evidence type="ECO:0000256" key="4">
    <source>
        <dbReference type="ARBA" id="ARBA00022692"/>
    </source>
</evidence>
<dbReference type="AlphaFoldDB" id="A0A9P7XPZ9"/>
<evidence type="ECO:0000313" key="10">
    <source>
        <dbReference type="EMBL" id="KAG9065046.1"/>
    </source>
</evidence>
<feature type="transmembrane region" description="Helical" evidence="9">
    <location>
        <begin position="53"/>
        <end position="71"/>
    </location>
</feature>
<dbReference type="GO" id="GO:0015031">
    <property type="term" value="P:protein transport"/>
    <property type="evidence" value="ECO:0007669"/>
    <property type="project" value="UniProtKB-KW"/>
</dbReference>
<feature type="transmembrane region" description="Helical" evidence="9">
    <location>
        <begin position="144"/>
        <end position="170"/>
    </location>
</feature>
<evidence type="ECO:0000256" key="6">
    <source>
        <dbReference type="ARBA" id="ARBA00022927"/>
    </source>
</evidence>
<keyword evidence="8 9" id="KW-0472">Membrane</keyword>